<evidence type="ECO:0000313" key="2">
    <source>
        <dbReference type="EMBL" id="KKM17596.1"/>
    </source>
</evidence>
<dbReference type="Pfam" id="PF25181">
    <property type="entry name" value="Phage_Bbp19"/>
    <property type="match status" value="1"/>
</dbReference>
<dbReference type="InterPro" id="IPR057447">
    <property type="entry name" value="Bbp19-like_phage"/>
</dbReference>
<name>A0A0F9HQJ3_9ZZZZ</name>
<comment type="caution">
    <text evidence="2">The sequence shown here is derived from an EMBL/GenBank/DDBJ whole genome shotgun (WGS) entry which is preliminary data.</text>
</comment>
<feature type="domain" description="Bbp19-like phage" evidence="1">
    <location>
        <begin position="31"/>
        <end position="89"/>
    </location>
</feature>
<evidence type="ECO:0000259" key="1">
    <source>
        <dbReference type="Pfam" id="PF25181"/>
    </source>
</evidence>
<sequence length="97" mass="11163">MDVGDPVQVKKKKTKIQLLREREVEDLKVILNSAGGRDFVWRLLSQCGNYKISFTGDNNLTNFNEGKRQIGLWLLAEIGEANPHVYIQMQSERVEDE</sequence>
<gene>
    <name evidence="2" type="ORF">LCGC14_1674210</name>
</gene>
<accession>A0A0F9HQJ3</accession>
<protein>
    <recommendedName>
        <fullName evidence="1">Bbp19-like phage domain-containing protein</fullName>
    </recommendedName>
</protein>
<organism evidence="2">
    <name type="scientific">marine sediment metagenome</name>
    <dbReference type="NCBI Taxonomy" id="412755"/>
    <lineage>
        <taxon>unclassified sequences</taxon>
        <taxon>metagenomes</taxon>
        <taxon>ecological metagenomes</taxon>
    </lineage>
</organism>
<proteinExistence type="predicted"/>
<dbReference type="AlphaFoldDB" id="A0A0F9HQJ3"/>
<reference evidence="2" key="1">
    <citation type="journal article" date="2015" name="Nature">
        <title>Complex archaea that bridge the gap between prokaryotes and eukaryotes.</title>
        <authorList>
            <person name="Spang A."/>
            <person name="Saw J.H."/>
            <person name="Jorgensen S.L."/>
            <person name="Zaremba-Niedzwiedzka K."/>
            <person name="Martijn J."/>
            <person name="Lind A.E."/>
            <person name="van Eijk R."/>
            <person name="Schleper C."/>
            <person name="Guy L."/>
            <person name="Ettema T.J."/>
        </authorList>
    </citation>
    <scope>NUCLEOTIDE SEQUENCE</scope>
</reference>
<dbReference type="EMBL" id="LAZR01014413">
    <property type="protein sequence ID" value="KKM17596.1"/>
    <property type="molecule type" value="Genomic_DNA"/>
</dbReference>